<dbReference type="Proteomes" id="UP000633509">
    <property type="component" value="Unassembled WGS sequence"/>
</dbReference>
<keyword evidence="3" id="KW-0813">Transport</keyword>
<dbReference type="SMART" id="SM00382">
    <property type="entry name" value="AAA"/>
    <property type="match status" value="2"/>
</dbReference>
<evidence type="ECO:0000259" key="9">
    <source>
        <dbReference type="PROSITE" id="PS50893"/>
    </source>
</evidence>
<dbReference type="PROSITE" id="PS50893">
    <property type="entry name" value="ABC_TRANSPORTER_2"/>
    <property type="match status" value="2"/>
</dbReference>
<dbReference type="Gene3D" id="3.40.50.300">
    <property type="entry name" value="P-loop containing nucleotide triphosphate hydrolases"/>
    <property type="match status" value="2"/>
</dbReference>
<evidence type="ECO:0000256" key="5">
    <source>
        <dbReference type="ARBA" id="ARBA00022741"/>
    </source>
</evidence>
<dbReference type="NCBIfam" id="TIGR01727">
    <property type="entry name" value="oligo_HPY"/>
    <property type="match status" value="1"/>
</dbReference>
<dbReference type="InterPro" id="IPR013563">
    <property type="entry name" value="Oligopep_ABC_C"/>
</dbReference>
<keyword evidence="5" id="KW-0547">Nucleotide-binding</keyword>
<evidence type="ECO:0000256" key="6">
    <source>
        <dbReference type="ARBA" id="ARBA00022840"/>
    </source>
</evidence>
<dbReference type="InterPro" id="IPR017871">
    <property type="entry name" value="ABC_transporter-like_CS"/>
</dbReference>
<reference evidence="10 11" key="1">
    <citation type="submission" date="2020-10" db="EMBL/GenBank/DDBJ databases">
        <title>Sequencing the genomes of 1000 actinobacteria strains.</title>
        <authorList>
            <person name="Klenk H.-P."/>
        </authorList>
    </citation>
    <scope>NUCLEOTIDE SEQUENCE [LARGE SCALE GENOMIC DNA]</scope>
    <source>
        <strain evidence="10 11">DSM 43173</strain>
    </source>
</reference>
<accession>A0ABR9MMI7</accession>
<evidence type="ECO:0000256" key="2">
    <source>
        <dbReference type="ARBA" id="ARBA00005417"/>
    </source>
</evidence>
<evidence type="ECO:0000256" key="1">
    <source>
        <dbReference type="ARBA" id="ARBA00004202"/>
    </source>
</evidence>
<comment type="caution">
    <text evidence="10">The sequence shown here is derived from an EMBL/GenBank/DDBJ whole genome shotgun (WGS) entry which is preliminary data.</text>
</comment>
<keyword evidence="6 10" id="KW-0067">ATP-binding</keyword>
<dbReference type="PANTHER" id="PTHR43297">
    <property type="entry name" value="OLIGOPEPTIDE TRANSPORT ATP-BINDING PROTEIN APPD"/>
    <property type="match status" value="1"/>
</dbReference>
<keyword evidence="11" id="KW-1185">Reference proteome</keyword>
<name>A0ABR9MMI7_9ACTN</name>
<comment type="subcellular location">
    <subcellularLocation>
        <location evidence="1">Cell membrane</location>
        <topology evidence="1">Peripheral membrane protein</topology>
    </subcellularLocation>
</comment>
<sequence length="565" mass="59189">MTLKVRDLTVRYGGLAAVSHVSLDIADGEILALVGESGCGKTSLARTLLGLLPATARAGGSALLGEHELVGRTDWTGVRGTRVATVPQGAMTGLSPVHRIGAQLAEMLALHGGTARPADLLDRVGLQPMMLRSYPHELSGGQRQRVAIALALAGEPDLLVADEPTTGLDAITQRQVLALLAELGTSMLIVSHDLSGLLPYADRVAVMYAGRLAEVRPARALSPSSAHPYTAGLLTATPVADRQVAWGSIPGSAPALGHALPGCAFAARCPLAVERCHEETPSLVAHGQAQVACHRHDEPDLPSYPNVPRVDSPPGSTVVSASGIRHTYRARSRVVDALRDVDLEISAGEIVGLVGESGSGKSTLARILLGLIKPTAGRVTLEGQELTAGRALRRLRRRIGFVHQDPYDSLHPGMRVAALVAEPMAVAGVPRGERLGRVRESLRAAGLPDDPEFLARFPGQLSGGQRQRVSIARALAGSPALLIADEATSMLDVSTRAGIATTLRSLAGERGLAVLLVTHDLGEAVQSCDRILVLQAGRVVEHGPAEDLARSPSHAYTTRLLRAST</sequence>
<feature type="domain" description="ABC transporter" evidence="9">
    <location>
        <begin position="319"/>
        <end position="561"/>
    </location>
</feature>
<dbReference type="RefSeq" id="WP_192793162.1">
    <property type="nucleotide sequence ID" value="NZ_JADBEK010000001.1"/>
</dbReference>
<dbReference type="CDD" id="cd03257">
    <property type="entry name" value="ABC_NikE_OppD_transporters"/>
    <property type="match status" value="2"/>
</dbReference>
<dbReference type="Pfam" id="PF08352">
    <property type="entry name" value="oligo_HPY"/>
    <property type="match status" value="2"/>
</dbReference>
<dbReference type="PROSITE" id="PS00211">
    <property type="entry name" value="ABC_TRANSPORTER_1"/>
    <property type="match status" value="2"/>
</dbReference>
<keyword evidence="7" id="KW-0472">Membrane</keyword>
<gene>
    <name evidence="10" type="ORF">H4W80_012123</name>
</gene>
<dbReference type="InterPro" id="IPR003439">
    <property type="entry name" value="ABC_transporter-like_ATP-bd"/>
</dbReference>
<protein>
    <submittedName>
        <fullName evidence="10">Oligopeptide/dipeptide ABC transporter ATP-binding protein</fullName>
    </submittedName>
</protein>
<keyword evidence="4" id="KW-1003">Cell membrane</keyword>
<dbReference type="SUPFAM" id="SSF52540">
    <property type="entry name" value="P-loop containing nucleoside triphosphate hydrolases"/>
    <property type="match status" value="2"/>
</dbReference>
<dbReference type="InterPro" id="IPR027417">
    <property type="entry name" value="P-loop_NTPase"/>
</dbReference>
<dbReference type="InterPro" id="IPR003593">
    <property type="entry name" value="AAA+_ATPase"/>
</dbReference>
<proteinExistence type="inferred from homology"/>
<evidence type="ECO:0000256" key="3">
    <source>
        <dbReference type="ARBA" id="ARBA00022448"/>
    </source>
</evidence>
<feature type="region of interest" description="Disordered" evidence="8">
    <location>
        <begin position="299"/>
        <end position="320"/>
    </location>
</feature>
<comment type="similarity">
    <text evidence="2">Belongs to the ABC transporter superfamily.</text>
</comment>
<dbReference type="GO" id="GO:0005524">
    <property type="term" value="F:ATP binding"/>
    <property type="evidence" value="ECO:0007669"/>
    <property type="project" value="UniProtKB-KW"/>
</dbReference>
<dbReference type="Pfam" id="PF00005">
    <property type="entry name" value="ABC_tran"/>
    <property type="match status" value="2"/>
</dbReference>
<dbReference type="PANTHER" id="PTHR43297:SF2">
    <property type="entry name" value="DIPEPTIDE TRANSPORT ATP-BINDING PROTEIN DPPD"/>
    <property type="match status" value="1"/>
</dbReference>
<evidence type="ECO:0000256" key="4">
    <source>
        <dbReference type="ARBA" id="ARBA00022475"/>
    </source>
</evidence>
<dbReference type="EMBL" id="JADBEK010000001">
    <property type="protein sequence ID" value="MBE1593865.1"/>
    <property type="molecule type" value="Genomic_DNA"/>
</dbReference>
<evidence type="ECO:0000313" key="11">
    <source>
        <dbReference type="Proteomes" id="UP000633509"/>
    </source>
</evidence>
<organism evidence="10 11">
    <name type="scientific">Nonomuraea angiospora</name>
    <dbReference type="NCBI Taxonomy" id="46172"/>
    <lineage>
        <taxon>Bacteria</taxon>
        <taxon>Bacillati</taxon>
        <taxon>Actinomycetota</taxon>
        <taxon>Actinomycetes</taxon>
        <taxon>Streptosporangiales</taxon>
        <taxon>Streptosporangiaceae</taxon>
        <taxon>Nonomuraea</taxon>
    </lineage>
</organism>
<evidence type="ECO:0000256" key="7">
    <source>
        <dbReference type="ARBA" id="ARBA00023136"/>
    </source>
</evidence>
<feature type="domain" description="ABC transporter" evidence="9">
    <location>
        <begin position="3"/>
        <end position="234"/>
    </location>
</feature>
<evidence type="ECO:0000256" key="8">
    <source>
        <dbReference type="SAM" id="MobiDB-lite"/>
    </source>
</evidence>
<evidence type="ECO:0000313" key="10">
    <source>
        <dbReference type="EMBL" id="MBE1593865.1"/>
    </source>
</evidence>
<dbReference type="InterPro" id="IPR050388">
    <property type="entry name" value="ABC_Ni/Peptide_Import"/>
</dbReference>